<accession>A0A9R1X623</accession>
<evidence type="ECO:0000313" key="2">
    <source>
        <dbReference type="EMBL" id="KAJ0199989.1"/>
    </source>
</evidence>
<keyword evidence="3" id="KW-1185">Reference proteome</keyword>
<evidence type="ECO:0000313" key="3">
    <source>
        <dbReference type="Proteomes" id="UP000235145"/>
    </source>
</evidence>
<gene>
    <name evidence="2" type="ORF">LSAT_V11C600317750</name>
</gene>
<proteinExistence type="predicted"/>
<comment type="caution">
    <text evidence="2">The sequence shown here is derived from an EMBL/GenBank/DDBJ whole genome shotgun (WGS) entry which is preliminary data.</text>
</comment>
<name>A0A9R1X623_LACSA</name>
<protein>
    <submittedName>
        <fullName evidence="2">Uncharacterized protein</fullName>
    </submittedName>
</protein>
<dbReference type="EMBL" id="NBSK02000006">
    <property type="protein sequence ID" value="KAJ0199989.1"/>
    <property type="molecule type" value="Genomic_DNA"/>
</dbReference>
<reference evidence="2 3" key="1">
    <citation type="journal article" date="2017" name="Nat. Commun.">
        <title>Genome assembly with in vitro proximity ligation data and whole-genome triplication in lettuce.</title>
        <authorList>
            <person name="Reyes-Chin-Wo S."/>
            <person name="Wang Z."/>
            <person name="Yang X."/>
            <person name="Kozik A."/>
            <person name="Arikit S."/>
            <person name="Song C."/>
            <person name="Xia L."/>
            <person name="Froenicke L."/>
            <person name="Lavelle D.O."/>
            <person name="Truco M.J."/>
            <person name="Xia R."/>
            <person name="Zhu S."/>
            <person name="Xu C."/>
            <person name="Xu H."/>
            <person name="Xu X."/>
            <person name="Cox K."/>
            <person name="Korf I."/>
            <person name="Meyers B.C."/>
            <person name="Michelmore R.W."/>
        </authorList>
    </citation>
    <scope>NUCLEOTIDE SEQUENCE [LARGE SCALE GENOMIC DNA]</scope>
    <source>
        <strain evidence="3">cv. Salinas</strain>
        <tissue evidence="2">Seedlings</tissue>
    </source>
</reference>
<organism evidence="2 3">
    <name type="scientific">Lactuca sativa</name>
    <name type="common">Garden lettuce</name>
    <dbReference type="NCBI Taxonomy" id="4236"/>
    <lineage>
        <taxon>Eukaryota</taxon>
        <taxon>Viridiplantae</taxon>
        <taxon>Streptophyta</taxon>
        <taxon>Embryophyta</taxon>
        <taxon>Tracheophyta</taxon>
        <taxon>Spermatophyta</taxon>
        <taxon>Magnoliopsida</taxon>
        <taxon>eudicotyledons</taxon>
        <taxon>Gunneridae</taxon>
        <taxon>Pentapetalae</taxon>
        <taxon>asterids</taxon>
        <taxon>campanulids</taxon>
        <taxon>Asterales</taxon>
        <taxon>Asteraceae</taxon>
        <taxon>Cichorioideae</taxon>
        <taxon>Cichorieae</taxon>
        <taxon>Lactucinae</taxon>
        <taxon>Lactuca</taxon>
    </lineage>
</organism>
<feature type="region of interest" description="Disordered" evidence="1">
    <location>
        <begin position="39"/>
        <end position="93"/>
    </location>
</feature>
<dbReference type="Proteomes" id="UP000235145">
    <property type="component" value="Unassembled WGS sequence"/>
</dbReference>
<sequence>MKSTSFSWVPVTSHEGEIKIQEHGKETSLNINSATTAEAADSGVHDFESDYDQKQDDQSPKSEHDDSDSSVHDSESDSKVSKPNEGILPQRLSQVQQGLTSWFRWKA</sequence>
<feature type="compositionally biased region" description="Basic and acidic residues" evidence="1">
    <location>
        <begin position="43"/>
        <end position="82"/>
    </location>
</feature>
<evidence type="ECO:0000256" key="1">
    <source>
        <dbReference type="SAM" id="MobiDB-lite"/>
    </source>
</evidence>
<dbReference type="AlphaFoldDB" id="A0A9R1X623"/>